<dbReference type="Pfam" id="PF26486">
    <property type="entry name" value="DUF8157"/>
    <property type="match status" value="1"/>
</dbReference>
<dbReference type="EMBL" id="JBHUDJ010000003">
    <property type="protein sequence ID" value="MFD1587474.1"/>
    <property type="molecule type" value="Genomic_DNA"/>
</dbReference>
<dbReference type="Proteomes" id="UP001597119">
    <property type="component" value="Unassembled WGS sequence"/>
</dbReference>
<reference evidence="4 5" key="1">
    <citation type="journal article" date="2019" name="Int. J. Syst. Evol. Microbiol.">
        <title>The Global Catalogue of Microorganisms (GCM) 10K type strain sequencing project: providing services to taxonomists for standard genome sequencing and annotation.</title>
        <authorList>
            <consortium name="The Broad Institute Genomics Platform"/>
            <consortium name="The Broad Institute Genome Sequencing Center for Infectious Disease"/>
            <person name="Wu L."/>
            <person name="Ma J."/>
        </authorList>
    </citation>
    <scope>NUCLEOTIDE SEQUENCE [LARGE SCALE GENOMIC DNA]</scope>
    <source>
        <strain evidence="4 5">CGMCC 1.12125</strain>
    </source>
</reference>
<accession>A0ABD6CCB4</accession>
<evidence type="ECO:0000313" key="4">
    <source>
        <dbReference type="EMBL" id="MFD1587474.1"/>
    </source>
</evidence>
<proteinExistence type="predicted"/>
<dbReference type="AlphaFoldDB" id="A0ABD6CCB4"/>
<dbReference type="SUPFAM" id="SSF53335">
    <property type="entry name" value="S-adenosyl-L-methionine-dependent methyltransferases"/>
    <property type="match status" value="1"/>
</dbReference>
<dbReference type="InterPro" id="IPR058959">
    <property type="entry name" value="DUF8157_C"/>
</dbReference>
<sequence>MKESQREQIRSNAKYLREVRPIDPDEIHEYVEGQPHPAAVKQVLREEGFDLGLVEREDGTFEPIPDEPVAAPFRGVEAFPADYSMALEELLVAEYGAGWPDGETGDAIRERIRDLKTDYLWQNDVEYDHETALAYALYHLPDYYATVQYVLSVLVEDGLLPRTLRVLDVGAGVGGPALGLSDLLPEDALVEYHAVEPSSATDVLDAMLAETGPNFRTTIHETTAEAFEPSGEYDLVLFANVLSELDDPAAVVERYRDSVADDGSVVAIAPADRNTAINLREVERRVEDGLGVYAPAVRLWPGDQPADEGWSFDVQPDIDVPVFQRRLDEGATAPDHDPGEFVSVDIQYAYSILRPDEKRRVDFTPDISQWAKMENMENHVSNRIDVAAIKLSHDLTDDEDANPLYKIGDGSEQVAHYAVQTRESALNSDLETADYGDLLLCENILALWNDDEEAYNLVVDGETVIDRVPAGG</sequence>
<comment type="caution">
    <text evidence="4">The sequence shown here is derived from an EMBL/GenBank/DDBJ whole genome shotgun (WGS) entry which is preliminary data.</text>
</comment>
<dbReference type="InterPro" id="IPR058470">
    <property type="entry name" value="DUF8157_N"/>
</dbReference>
<dbReference type="Pfam" id="PF26487">
    <property type="entry name" value="DUF8157_C"/>
    <property type="match status" value="1"/>
</dbReference>
<evidence type="ECO:0000259" key="1">
    <source>
        <dbReference type="Pfam" id="PF08242"/>
    </source>
</evidence>
<evidence type="ECO:0000313" key="5">
    <source>
        <dbReference type="Proteomes" id="UP001597119"/>
    </source>
</evidence>
<dbReference type="CDD" id="cd02440">
    <property type="entry name" value="AdoMet_MTases"/>
    <property type="match status" value="1"/>
</dbReference>
<name>A0ABD6CCB4_9EURY</name>
<dbReference type="InterPro" id="IPR029063">
    <property type="entry name" value="SAM-dependent_MTases_sf"/>
</dbReference>
<gene>
    <name evidence="4" type="ORF">ACFR9U_10795</name>
</gene>
<organism evidence="4 5">
    <name type="scientific">Halorientalis brevis</name>
    <dbReference type="NCBI Taxonomy" id="1126241"/>
    <lineage>
        <taxon>Archaea</taxon>
        <taxon>Methanobacteriati</taxon>
        <taxon>Methanobacteriota</taxon>
        <taxon>Stenosarchaea group</taxon>
        <taxon>Halobacteria</taxon>
        <taxon>Halobacteriales</taxon>
        <taxon>Haloarculaceae</taxon>
        <taxon>Halorientalis</taxon>
    </lineage>
</organism>
<protein>
    <submittedName>
        <fullName evidence="4">Small ribosomal subunit Rsm22 family protein</fullName>
    </submittedName>
</protein>
<keyword evidence="5" id="KW-1185">Reference proteome</keyword>
<dbReference type="RefSeq" id="WP_247373378.1">
    <property type="nucleotide sequence ID" value="NZ_JALLGV010000001.1"/>
</dbReference>
<feature type="domain" description="DUF8157" evidence="2">
    <location>
        <begin position="6"/>
        <end position="57"/>
    </location>
</feature>
<feature type="domain" description="Methyltransferase type 12" evidence="1">
    <location>
        <begin position="167"/>
        <end position="264"/>
    </location>
</feature>
<evidence type="ECO:0000259" key="3">
    <source>
        <dbReference type="Pfam" id="PF26487"/>
    </source>
</evidence>
<dbReference type="InterPro" id="IPR013217">
    <property type="entry name" value="Methyltransf_12"/>
</dbReference>
<feature type="domain" description="DUF8157" evidence="3">
    <location>
        <begin position="375"/>
        <end position="468"/>
    </location>
</feature>
<evidence type="ECO:0000259" key="2">
    <source>
        <dbReference type="Pfam" id="PF26486"/>
    </source>
</evidence>
<dbReference type="Pfam" id="PF08242">
    <property type="entry name" value="Methyltransf_12"/>
    <property type="match status" value="1"/>
</dbReference>
<dbReference type="Gene3D" id="3.40.50.150">
    <property type="entry name" value="Vaccinia Virus protein VP39"/>
    <property type="match status" value="1"/>
</dbReference>